<protein>
    <submittedName>
        <fullName evidence="3">Very-short-patch-repair endonuclease</fullName>
    </submittedName>
</protein>
<dbReference type="SUPFAM" id="SSF52980">
    <property type="entry name" value="Restriction endonuclease-like"/>
    <property type="match status" value="1"/>
</dbReference>
<feature type="compositionally biased region" description="Low complexity" evidence="1">
    <location>
        <begin position="114"/>
        <end position="123"/>
    </location>
</feature>
<feature type="region of interest" description="Disordered" evidence="1">
    <location>
        <begin position="114"/>
        <end position="140"/>
    </location>
</feature>
<name>A0A1H0JD73_9HYPH</name>
<dbReference type="InterPro" id="IPR007569">
    <property type="entry name" value="DUF559"/>
</dbReference>
<sequence>MNAKTLRRSFTEAEKRLWWHLRHRLPVDGSHFRRQVALGPYVADFCCLSARLIVEVDGEQHGFEAGTAYDTRRDAYLQSEGFRVLRFPNCMVLREIDTVLDTIHAALAAFDAPLPDSAGQAEPSQPPAPAPKGGGAFAER</sequence>
<dbReference type="CDD" id="cd01038">
    <property type="entry name" value="Endonuclease_DUF559"/>
    <property type="match status" value="1"/>
</dbReference>
<evidence type="ECO:0000259" key="2">
    <source>
        <dbReference type="Pfam" id="PF04480"/>
    </source>
</evidence>
<evidence type="ECO:0000256" key="1">
    <source>
        <dbReference type="SAM" id="MobiDB-lite"/>
    </source>
</evidence>
<dbReference type="Proteomes" id="UP000198704">
    <property type="component" value="Unassembled WGS sequence"/>
</dbReference>
<reference evidence="4" key="1">
    <citation type="submission" date="2016-10" db="EMBL/GenBank/DDBJ databases">
        <authorList>
            <person name="Varghese N."/>
            <person name="Submissions S."/>
        </authorList>
    </citation>
    <scope>NUCLEOTIDE SEQUENCE [LARGE SCALE GENOMIC DNA]</scope>
    <source>
        <strain evidence="4">BL47</strain>
    </source>
</reference>
<accession>A0A1H0JD73</accession>
<dbReference type="EMBL" id="FNHS01000022">
    <property type="protein sequence ID" value="SDO41626.1"/>
    <property type="molecule type" value="Genomic_DNA"/>
</dbReference>
<dbReference type="RefSeq" id="WP_244507763.1">
    <property type="nucleotide sequence ID" value="NZ_FNHS01000022.1"/>
</dbReference>
<keyword evidence="3" id="KW-0378">Hydrolase</keyword>
<gene>
    <name evidence="3" type="ORF">SAMN05216360_12233</name>
</gene>
<dbReference type="InterPro" id="IPR047216">
    <property type="entry name" value="Endonuclease_DUF559_bact"/>
</dbReference>
<dbReference type="STRING" id="582672.SAMN05216360_12233"/>
<dbReference type="GO" id="GO:0004519">
    <property type="term" value="F:endonuclease activity"/>
    <property type="evidence" value="ECO:0007669"/>
    <property type="project" value="UniProtKB-KW"/>
</dbReference>
<dbReference type="PANTHER" id="PTHR38590">
    <property type="entry name" value="BLL0828 PROTEIN"/>
    <property type="match status" value="1"/>
</dbReference>
<organism evidence="3 4">
    <name type="scientific">Methylobacterium phyllostachyos</name>
    <dbReference type="NCBI Taxonomy" id="582672"/>
    <lineage>
        <taxon>Bacteria</taxon>
        <taxon>Pseudomonadati</taxon>
        <taxon>Pseudomonadota</taxon>
        <taxon>Alphaproteobacteria</taxon>
        <taxon>Hyphomicrobiales</taxon>
        <taxon>Methylobacteriaceae</taxon>
        <taxon>Methylobacterium</taxon>
    </lineage>
</organism>
<keyword evidence="4" id="KW-1185">Reference proteome</keyword>
<feature type="domain" description="DUF559" evidence="2">
    <location>
        <begin position="2"/>
        <end position="107"/>
    </location>
</feature>
<dbReference type="InterPro" id="IPR011335">
    <property type="entry name" value="Restrct_endonuc-II-like"/>
</dbReference>
<evidence type="ECO:0000313" key="4">
    <source>
        <dbReference type="Proteomes" id="UP000198704"/>
    </source>
</evidence>
<proteinExistence type="predicted"/>
<dbReference type="Pfam" id="PF04480">
    <property type="entry name" value="DUF559"/>
    <property type="match status" value="1"/>
</dbReference>
<dbReference type="Gene3D" id="3.40.960.10">
    <property type="entry name" value="VSR Endonuclease"/>
    <property type="match status" value="1"/>
</dbReference>
<keyword evidence="3" id="KW-0540">Nuclease</keyword>
<evidence type="ECO:0000313" key="3">
    <source>
        <dbReference type="EMBL" id="SDO41626.1"/>
    </source>
</evidence>
<keyword evidence="3" id="KW-0255">Endonuclease</keyword>
<dbReference type="PANTHER" id="PTHR38590:SF1">
    <property type="entry name" value="BLL0828 PROTEIN"/>
    <property type="match status" value="1"/>
</dbReference>
<dbReference type="AlphaFoldDB" id="A0A1H0JD73"/>